<feature type="non-terminal residue" evidence="1">
    <location>
        <position position="59"/>
    </location>
</feature>
<accession>A0A8X6NI04</accession>
<name>A0A8X6NI04_NEPPI</name>
<organism evidence="1 2">
    <name type="scientific">Nephila pilipes</name>
    <name type="common">Giant wood spider</name>
    <name type="synonym">Nephila maculata</name>
    <dbReference type="NCBI Taxonomy" id="299642"/>
    <lineage>
        <taxon>Eukaryota</taxon>
        <taxon>Metazoa</taxon>
        <taxon>Ecdysozoa</taxon>
        <taxon>Arthropoda</taxon>
        <taxon>Chelicerata</taxon>
        <taxon>Arachnida</taxon>
        <taxon>Araneae</taxon>
        <taxon>Araneomorphae</taxon>
        <taxon>Entelegynae</taxon>
        <taxon>Araneoidea</taxon>
        <taxon>Nephilidae</taxon>
        <taxon>Nephila</taxon>
    </lineage>
</organism>
<gene>
    <name evidence="1" type="ORF">NPIL_20711</name>
</gene>
<keyword evidence="2" id="KW-1185">Reference proteome</keyword>
<evidence type="ECO:0000313" key="1">
    <source>
        <dbReference type="EMBL" id="GFT15537.1"/>
    </source>
</evidence>
<evidence type="ECO:0000313" key="2">
    <source>
        <dbReference type="Proteomes" id="UP000887013"/>
    </source>
</evidence>
<protein>
    <submittedName>
        <fullName evidence="1">Uncharacterized protein</fullName>
    </submittedName>
</protein>
<comment type="caution">
    <text evidence="1">The sequence shown here is derived from an EMBL/GenBank/DDBJ whole genome shotgun (WGS) entry which is preliminary data.</text>
</comment>
<dbReference type="Proteomes" id="UP000887013">
    <property type="component" value="Unassembled WGS sequence"/>
</dbReference>
<reference evidence="1" key="1">
    <citation type="submission" date="2020-08" db="EMBL/GenBank/DDBJ databases">
        <title>Multicomponent nature underlies the extraordinary mechanical properties of spider dragline silk.</title>
        <authorList>
            <person name="Kono N."/>
            <person name="Nakamura H."/>
            <person name="Mori M."/>
            <person name="Yoshida Y."/>
            <person name="Ohtoshi R."/>
            <person name="Malay A.D."/>
            <person name="Moran D.A.P."/>
            <person name="Tomita M."/>
            <person name="Numata K."/>
            <person name="Arakawa K."/>
        </authorList>
    </citation>
    <scope>NUCLEOTIDE SEQUENCE</scope>
</reference>
<sequence>MNFGFELRAQIFRKSLIRSAVEEEDCVRVSGSMLQKGPDKLRCRKNKVVLPAQCYRKGL</sequence>
<dbReference type="EMBL" id="BMAW01009774">
    <property type="protein sequence ID" value="GFT15537.1"/>
    <property type="molecule type" value="Genomic_DNA"/>
</dbReference>
<proteinExistence type="predicted"/>
<dbReference type="AlphaFoldDB" id="A0A8X6NI04"/>